<keyword evidence="1" id="KW-0812">Transmembrane</keyword>
<dbReference type="RefSeq" id="WP_171609159.1">
    <property type="nucleotide sequence ID" value="NZ_WHPF01000013.1"/>
</dbReference>
<organism evidence="2 3">
    <name type="scientific">Limnovirga soli</name>
    <dbReference type="NCBI Taxonomy" id="2656915"/>
    <lineage>
        <taxon>Bacteria</taxon>
        <taxon>Pseudomonadati</taxon>
        <taxon>Bacteroidota</taxon>
        <taxon>Chitinophagia</taxon>
        <taxon>Chitinophagales</taxon>
        <taxon>Chitinophagaceae</taxon>
        <taxon>Limnovirga</taxon>
    </lineage>
</organism>
<reference evidence="2" key="1">
    <citation type="submission" date="2019-10" db="EMBL/GenBank/DDBJ databases">
        <title>Draft genome sequence of Panacibacter sp. KCS-6.</title>
        <authorList>
            <person name="Yim K.J."/>
        </authorList>
    </citation>
    <scope>NUCLEOTIDE SEQUENCE</scope>
    <source>
        <strain evidence="2">KCS-6</strain>
    </source>
</reference>
<name>A0A8J8FFQ1_9BACT</name>
<keyword evidence="3" id="KW-1185">Reference proteome</keyword>
<dbReference type="Proteomes" id="UP000598971">
    <property type="component" value="Unassembled WGS sequence"/>
</dbReference>
<gene>
    <name evidence="2" type="ORF">GD597_17190</name>
</gene>
<feature type="transmembrane region" description="Helical" evidence="1">
    <location>
        <begin position="6"/>
        <end position="26"/>
    </location>
</feature>
<sequence>MQKTNWDILLPLAPAIISGIFGIIMVRTVNKRFKKYEISFSGIFKERIDVYRGTLERLFKSNKLIFDYYNSSDTQIKEKTRESLNDFSSYLLVNQPYITDILYNLLLDYRELLSDTLSSLEENKGALGNPYIHSSYKSKTIRSAKESYEYFLEESRKIESLIIIHIRMNLGIEMI</sequence>
<evidence type="ECO:0000256" key="1">
    <source>
        <dbReference type="SAM" id="Phobius"/>
    </source>
</evidence>
<evidence type="ECO:0000313" key="3">
    <source>
        <dbReference type="Proteomes" id="UP000598971"/>
    </source>
</evidence>
<dbReference type="AlphaFoldDB" id="A0A8J8FFQ1"/>
<keyword evidence="1" id="KW-1133">Transmembrane helix</keyword>
<protein>
    <submittedName>
        <fullName evidence="2">Uncharacterized protein</fullName>
    </submittedName>
</protein>
<evidence type="ECO:0000313" key="2">
    <source>
        <dbReference type="EMBL" id="NNV57210.1"/>
    </source>
</evidence>
<comment type="caution">
    <text evidence="2">The sequence shown here is derived from an EMBL/GenBank/DDBJ whole genome shotgun (WGS) entry which is preliminary data.</text>
</comment>
<dbReference type="EMBL" id="WHPF01000013">
    <property type="protein sequence ID" value="NNV57210.1"/>
    <property type="molecule type" value="Genomic_DNA"/>
</dbReference>
<proteinExistence type="predicted"/>
<accession>A0A8J8FFQ1</accession>
<keyword evidence="1" id="KW-0472">Membrane</keyword>